<evidence type="ECO:0000256" key="5">
    <source>
        <dbReference type="ARBA" id="ARBA00022679"/>
    </source>
</evidence>
<evidence type="ECO:0000256" key="12">
    <source>
        <dbReference type="ARBA" id="ARBA00029326"/>
    </source>
</evidence>
<evidence type="ECO:0000256" key="1">
    <source>
        <dbReference type="ARBA" id="ARBA00005017"/>
    </source>
</evidence>
<dbReference type="PANTHER" id="PTHR31814:SF2">
    <property type="entry name" value="PHOSPHOMEVALONATE KINASE"/>
    <property type="match status" value="1"/>
</dbReference>
<evidence type="ECO:0000256" key="4">
    <source>
        <dbReference type="ARBA" id="ARBA00022516"/>
    </source>
</evidence>
<gene>
    <name evidence="15" type="primary">ERG8</name>
    <name evidence="15" type="ORF">IWQ62_000834</name>
</gene>
<organism evidence="15 16">
    <name type="scientific">Dispira parvispora</name>
    <dbReference type="NCBI Taxonomy" id="1520584"/>
    <lineage>
        <taxon>Eukaryota</taxon>
        <taxon>Fungi</taxon>
        <taxon>Fungi incertae sedis</taxon>
        <taxon>Zoopagomycota</taxon>
        <taxon>Kickxellomycotina</taxon>
        <taxon>Dimargaritomycetes</taxon>
        <taxon>Dimargaritales</taxon>
        <taxon>Dimargaritaceae</taxon>
        <taxon>Dispira</taxon>
    </lineage>
</organism>
<dbReference type="InterPro" id="IPR014721">
    <property type="entry name" value="Ribsml_uS5_D2-typ_fold_subgr"/>
</dbReference>
<comment type="caution">
    <text evidence="15">The sequence shown here is derived from an EMBL/GenBank/DDBJ whole genome shotgun (WGS) entry which is preliminary data.</text>
</comment>
<dbReference type="Pfam" id="PF08544">
    <property type="entry name" value="GHMP_kinases_C"/>
    <property type="match status" value="1"/>
</dbReference>
<keyword evidence="5 13" id="KW-0808">Transferase</keyword>
<keyword evidence="16" id="KW-1185">Reference proteome</keyword>
<dbReference type="PIRSF" id="PIRSF017288">
    <property type="entry name" value="PMK_GHMP_euk"/>
    <property type="match status" value="1"/>
</dbReference>
<dbReference type="InterPro" id="IPR020568">
    <property type="entry name" value="Ribosomal_Su5_D2-typ_SF"/>
</dbReference>
<keyword evidence="7 13" id="KW-0418">Kinase</keyword>
<dbReference type="PANTHER" id="PTHR31814">
    <property type="match status" value="1"/>
</dbReference>
<dbReference type="InterPro" id="IPR036554">
    <property type="entry name" value="GHMP_kinase_C_sf"/>
</dbReference>
<evidence type="ECO:0000256" key="7">
    <source>
        <dbReference type="ARBA" id="ARBA00022777"/>
    </source>
</evidence>
<keyword evidence="11 13" id="KW-0753">Steroid metabolism</keyword>
<keyword evidence="9 13" id="KW-0752">Steroid biosynthesis</keyword>
<keyword evidence="8" id="KW-0067">ATP-binding</keyword>
<evidence type="ECO:0000259" key="14">
    <source>
        <dbReference type="Pfam" id="PF08544"/>
    </source>
</evidence>
<reference evidence="15" key="1">
    <citation type="submission" date="2022-07" db="EMBL/GenBank/DDBJ databases">
        <title>Phylogenomic reconstructions and comparative analyses of Kickxellomycotina fungi.</title>
        <authorList>
            <person name="Reynolds N.K."/>
            <person name="Stajich J.E."/>
            <person name="Barry K."/>
            <person name="Grigoriev I.V."/>
            <person name="Crous P."/>
            <person name="Smith M.E."/>
        </authorList>
    </citation>
    <scope>NUCLEOTIDE SEQUENCE</scope>
    <source>
        <strain evidence="15">RSA 1196</strain>
    </source>
</reference>
<evidence type="ECO:0000256" key="2">
    <source>
        <dbReference type="ARBA" id="ARBA00006495"/>
    </source>
</evidence>
<dbReference type="Proteomes" id="UP001150925">
    <property type="component" value="Unassembled WGS sequence"/>
</dbReference>
<evidence type="ECO:0000256" key="8">
    <source>
        <dbReference type="ARBA" id="ARBA00022840"/>
    </source>
</evidence>
<dbReference type="GO" id="GO:0006696">
    <property type="term" value="P:ergosterol biosynthetic process"/>
    <property type="evidence" value="ECO:0007669"/>
    <property type="project" value="TreeGrafter"/>
</dbReference>
<dbReference type="OrthoDB" id="10262935at2759"/>
<feature type="domain" description="GHMP kinase C-terminal" evidence="14">
    <location>
        <begin position="408"/>
        <end position="478"/>
    </location>
</feature>
<evidence type="ECO:0000256" key="6">
    <source>
        <dbReference type="ARBA" id="ARBA00022741"/>
    </source>
</evidence>
<dbReference type="GO" id="GO:0019287">
    <property type="term" value="P:isopentenyl diphosphate biosynthetic process, mevalonate pathway"/>
    <property type="evidence" value="ECO:0007669"/>
    <property type="project" value="UniProtKB-UniRule"/>
</dbReference>
<dbReference type="InterPro" id="IPR035102">
    <property type="entry name" value="Phosphomevalonate_kinase"/>
</dbReference>
<dbReference type="SUPFAM" id="SSF54211">
    <property type="entry name" value="Ribosomal protein S5 domain 2-like"/>
    <property type="match status" value="1"/>
</dbReference>
<evidence type="ECO:0000256" key="3">
    <source>
        <dbReference type="ARBA" id="ARBA00012958"/>
    </source>
</evidence>
<dbReference type="GO" id="GO:0005524">
    <property type="term" value="F:ATP binding"/>
    <property type="evidence" value="ECO:0007669"/>
    <property type="project" value="UniProtKB-UniRule"/>
</dbReference>
<evidence type="ECO:0000313" key="16">
    <source>
        <dbReference type="Proteomes" id="UP001150925"/>
    </source>
</evidence>
<comment type="pathway">
    <text evidence="1 13">Isoprenoid biosynthesis; isopentenyl diphosphate biosynthesis via mevalonate pathway; isopentenyl diphosphate from (R)-mevalonate: step 2/3.</text>
</comment>
<dbReference type="EMBL" id="JANBPY010000094">
    <property type="protein sequence ID" value="KAJ1969104.1"/>
    <property type="molecule type" value="Genomic_DNA"/>
</dbReference>
<name>A0A9W8B0F8_9FUNG</name>
<dbReference type="AlphaFoldDB" id="A0A9W8B0F8"/>
<dbReference type="EC" id="2.7.4.2" evidence="3 13"/>
<dbReference type="InterPro" id="IPR016005">
    <property type="entry name" value="Erg8"/>
</dbReference>
<accession>A0A9W8B0F8</accession>
<evidence type="ECO:0000256" key="9">
    <source>
        <dbReference type="ARBA" id="ARBA00022955"/>
    </source>
</evidence>
<protein>
    <recommendedName>
        <fullName evidence="3 13">Phosphomevalonate kinase</fullName>
        <ecNumber evidence="3 13">2.7.4.2</ecNumber>
    </recommendedName>
</protein>
<evidence type="ECO:0000313" key="15">
    <source>
        <dbReference type="EMBL" id="KAJ1969104.1"/>
    </source>
</evidence>
<keyword evidence="4 13" id="KW-0444">Lipid biosynthesis</keyword>
<evidence type="ECO:0000256" key="10">
    <source>
        <dbReference type="ARBA" id="ARBA00023098"/>
    </source>
</evidence>
<keyword evidence="6" id="KW-0547">Nucleotide-binding</keyword>
<dbReference type="Gene3D" id="3.30.230.10">
    <property type="match status" value="1"/>
</dbReference>
<dbReference type="GO" id="GO:0010142">
    <property type="term" value="P:farnesyl diphosphate biosynthetic process, mevalonate pathway"/>
    <property type="evidence" value="ECO:0007669"/>
    <property type="project" value="TreeGrafter"/>
</dbReference>
<dbReference type="GO" id="GO:0005777">
    <property type="term" value="C:peroxisome"/>
    <property type="evidence" value="ECO:0007669"/>
    <property type="project" value="TreeGrafter"/>
</dbReference>
<dbReference type="InterPro" id="IPR013750">
    <property type="entry name" value="GHMP_kinase_C_dom"/>
</dbReference>
<keyword evidence="10 13" id="KW-0443">Lipid metabolism</keyword>
<comment type="similarity">
    <text evidence="2 13">Belongs to the GHMP kinase family. Mevalonate kinase subfamily.</text>
</comment>
<evidence type="ECO:0000256" key="13">
    <source>
        <dbReference type="PIRNR" id="PIRNR017288"/>
    </source>
</evidence>
<dbReference type="GO" id="GO:0004631">
    <property type="term" value="F:phosphomevalonate kinase activity"/>
    <property type="evidence" value="ECO:0007669"/>
    <property type="project" value="UniProtKB-UniRule"/>
</dbReference>
<comment type="catalytic activity">
    <reaction evidence="12">
        <text>(R)-5-phosphomevalonate + ATP = (R)-5-diphosphomevalonate + ADP</text>
        <dbReference type="Rhea" id="RHEA:16341"/>
        <dbReference type="ChEBI" id="CHEBI:30616"/>
        <dbReference type="ChEBI" id="CHEBI:57557"/>
        <dbReference type="ChEBI" id="CHEBI:58146"/>
        <dbReference type="ChEBI" id="CHEBI:456216"/>
        <dbReference type="EC" id="2.7.4.2"/>
    </reaction>
    <physiologicalReaction direction="left-to-right" evidence="12">
        <dbReference type="Rhea" id="RHEA:16342"/>
    </physiologicalReaction>
</comment>
<proteinExistence type="inferred from homology"/>
<dbReference type="Gene3D" id="3.30.70.890">
    <property type="entry name" value="GHMP kinase, C-terminal domain"/>
    <property type="match status" value="1"/>
</dbReference>
<sequence length="508" mass="56166">MHTTVASSPGKVLLAGGYLVLDQHYQGLVVGASARFYCAVTTFKPDDKTHFADNTFPIVVQSPQFESAEWAYTLSYLPELKIWKLSENTALRNPFVEIVLFYTFNLLEYTLGHEMFVQRWNNAGLKIKVFGDNDFYSQQERLSERGLPNTTQSLQSLPRFLPTGTTLSKVHKTGLGSSATLVTSLVAALFTHFGFSQTLTRQPEATGSSLSVDFLAWVHNMAQFCHCLAQGKIGSGFDVSAAVYGSHLYRRFNPAVLEPILPSEFTLTKLPTLDLPHLHSTLSPDHAGWDHTKQPAALPPGFRLMLADVDAGSHTPSMVSKVLAWRKTHPSAAQQLWDALGNLNHGLASLFQELTQEAHLHKDAYQQALDQFTQLPTHQWANVCNTEPTLQDSPIVDIAQRFVKVASTFATIRQYLRDMGDQSHVPIEPIRQTELLDRCMQVAGVVMAGVPGAGGYDAIFCVILGDASAKQVESVWNEWKDMNVSPLLVEESKGGVRLEDPDQILTGN</sequence>
<dbReference type="NCBIfam" id="TIGR01219">
    <property type="entry name" value="Pmev_kin_ERG8"/>
    <property type="match status" value="1"/>
</dbReference>
<evidence type="ECO:0000256" key="11">
    <source>
        <dbReference type="ARBA" id="ARBA00023221"/>
    </source>
</evidence>